<evidence type="ECO:0000313" key="1">
    <source>
        <dbReference type="EMBL" id="MPL93950.1"/>
    </source>
</evidence>
<evidence type="ECO:0008006" key="2">
    <source>
        <dbReference type="Google" id="ProtNLM"/>
    </source>
</evidence>
<gene>
    <name evidence="1" type="ORF">SDC9_40098</name>
</gene>
<comment type="caution">
    <text evidence="1">The sequence shown here is derived from an EMBL/GenBank/DDBJ whole genome shotgun (WGS) entry which is preliminary data.</text>
</comment>
<dbReference type="AlphaFoldDB" id="A0A644VRX3"/>
<dbReference type="EMBL" id="VSSQ01000409">
    <property type="protein sequence ID" value="MPL93950.1"/>
    <property type="molecule type" value="Genomic_DNA"/>
</dbReference>
<accession>A0A644VRX3</accession>
<reference evidence="1" key="1">
    <citation type="submission" date="2019-08" db="EMBL/GenBank/DDBJ databases">
        <authorList>
            <person name="Kucharzyk K."/>
            <person name="Murdoch R.W."/>
            <person name="Higgins S."/>
            <person name="Loffler F."/>
        </authorList>
    </citation>
    <scope>NUCLEOTIDE SEQUENCE</scope>
</reference>
<name>A0A644VRX3_9ZZZZ</name>
<proteinExistence type="predicted"/>
<protein>
    <recommendedName>
        <fullName evidence="2">Transcriptional regulator</fullName>
    </recommendedName>
</protein>
<sequence length="176" mass="19610">MKLIRIGEKLINRNKIEQKIDSMLDMRVQGFSQTEVAKVYATDRAFVSRLESLGEIRKGGKVAIVAFPISNAEEILQLANKEGIDFSVLFSETERWEFVRSRTGAQLLNDVMAIVAKLRENDVVIVAASDMRIRSAEALLDKQVVGISIGESPIEEDKYLDPQLIADVMQSIKGLG</sequence>
<organism evidence="1">
    <name type="scientific">bioreactor metagenome</name>
    <dbReference type="NCBI Taxonomy" id="1076179"/>
    <lineage>
        <taxon>unclassified sequences</taxon>
        <taxon>metagenomes</taxon>
        <taxon>ecological metagenomes</taxon>
    </lineage>
</organism>